<dbReference type="Proteomes" id="UP001491310">
    <property type="component" value="Unassembled WGS sequence"/>
</dbReference>
<name>A0ABR2YI37_9CHLO</name>
<gene>
    <name evidence="5" type="ORF">WJX75_000358</name>
</gene>
<keyword evidence="3" id="KW-0808">Transferase</keyword>
<proteinExistence type="inferred from homology"/>
<protein>
    <recommendedName>
        <fullName evidence="4">Methyltransferase type 11 domain-containing protein</fullName>
    </recommendedName>
</protein>
<dbReference type="InterPro" id="IPR051052">
    <property type="entry name" value="Diverse_substrate_MTase"/>
</dbReference>
<keyword evidence="6" id="KW-1185">Reference proteome</keyword>
<dbReference type="CDD" id="cd02440">
    <property type="entry name" value="AdoMet_MTases"/>
    <property type="match status" value="1"/>
</dbReference>
<dbReference type="InterPro" id="IPR029063">
    <property type="entry name" value="SAM-dependent_MTases_sf"/>
</dbReference>
<accession>A0ABR2YI37</accession>
<evidence type="ECO:0000256" key="3">
    <source>
        <dbReference type="ARBA" id="ARBA00022679"/>
    </source>
</evidence>
<dbReference type="PANTHER" id="PTHR44942">
    <property type="entry name" value="METHYLTRANSF_11 DOMAIN-CONTAINING PROTEIN"/>
    <property type="match status" value="1"/>
</dbReference>
<dbReference type="Pfam" id="PF08241">
    <property type="entry name" value="Methyltransf_11"/>
    <property type="match status" value="1"/>
</dbReference>
<dbReference type="EMBL" id="JALJOT010000011">
    <property type="protein sequence ID" value="KAK9905464.1"/>
    <property type="molecule type" value="Genomic_DNA"/>
</dbReference>
<evidence type="ECO:0000313" key="5">
    <source>
        <dbReference type="EMBL" id="KAK9905464.1"/>
    </source>
</evidence>
<evidence type="ECO:0000256" key="2">
    <source>
        <dbReference type="ARBA" id="ARBA00022603"/>
    </source>
</evidence>
<organism evidence="5 6">
    <name type="scientific">Coccomyxa subellipsoidea</name>
    <dbReference type="NCBI Taxonomy" id="248742"/>
    <lineage>
        <taxon>Eukaryota</taxon>
        <taxon>Viridiplantae</taxon>
        <taxon>Chlorophyta</taxon>
        <taxon>core chlorophytes</taxon>
        <taxon>Trebouxiophyceae</taxon>
        <taxon>Trebouxiophyceae incertae sedis</taxon>
        <taxon>Coccomyxaceae</taxon>
        <taxon>Coccomyxa</taxon>
    </lineage>
</organism>
<evidence type="ECO:0000259" key="4">
    <source>
        <dbReference type="Pfam" id="PF08241"/>
    </source>
</evidence>
<dbReference type="SUPFAM" id="SSF53335">
    <property type="entry name" value="S-adenosyl-L-methionine-dependent methyltransferases"/>
    <property type="match status" value="1"/>
</dbReference>
<dbReference type="InterPro" id="IPR013216">
    <property type="entry name" value="Methyltransf_11"/>
</dbReference>
<sequence length="265" mass="29725">MAGFGHLFRNQASHYAAYRPTYPSELYEVIYSFAKLSSYDAALDIATGSGQAAAVLANKFQRVVAQDQSTQQLEEAVRLPNIEYSHSRAEQTGLPDSSVDLVTVAQALHWFELPVFYKEVRRILRPKGAFAAWGYDLCEFKGNAAANAALESLYNGTLGPYWSERRRLIENQYKGLEPGPEHFGEVKRVILDTMTAEMSVTALIGYLSSWSAYATYREQHPDLPDPLIKFKEAYKAAYGFTSDGEKATLFWPLFVILAKDPEPLD</sequence>
<evidence type="ECO:0000256" key="1">
    <source>
        <dbReference type="ARBA" id="ARBA00008361"/>
    </source>
</evidence>
<dbReference type="Gene3D" id="3.40.50.150">
    <property type="entry name" value="Vaccinia Virus protein VP39"/>
    <property type="match status" value="1"/>
</dbReference>
<comment type="caution">
    <text evidence="5">The sequence shown here is derived from an EMBL/GenBank/DDBJ whole genome shotgun (WGS) entry which is preliminary data.</text>
</comment>
<comment type="similarity">
    <text evidence="1">Belongs to the methyltransferase superfamily.</text>
</comment>
<keyword evidence="2" id="KW-0489">Methyltransferase</keyword>
<reference evidence="5 6" key="1">
    <citation type="journal article" date="2024" name="Nat. Commun.">
        <title>Phylogenomics reveals the evolutionary origins of lichenization in chlorophyte algae.</title>
        <authorList>
            <person name="Puginier C."/>
            <person name="Libourel C."/>
            <person name="Otte J."/>
            <person name="Skaloud P."/>
            <person name="Haon M."/>
            <person name="Grisel S."/>
            <person name="Petersen M."/>
            <person name="Berrin J.G."/>
            <person name="Delaux P.M."/>
            <person name="Dal Grande F."/>
            <person name="Keller J."/>
        </authorList>
    </citation>
    <scope>NUCLEOTIDE SEQUENCE [LARGE SCALE GENOMIC DNA]</scope>
    <source>
        <strain evidence="5 6">SAG 216-7</strain>
    </source>
</reference>
<evidence type="ECO:0000313" key="6">
    <source>
        <dbReference type="Proteomes" id="UP001491310"/>
    </source>
</evidence>
<feature type="domain" description="Methyltransferase type 11" evidence="4">
    <location>
        <begin position="43"/>
        <end position="131"/>
    </location>
</feature>
<dbReference type="PANTHER" id="PTHR44942:SF4">
    <property type="entry name" value="METHYLTRANSFERASE TYPE 11 DOMAIN-CONTAINING PROTEIN"/>
    <property type="match status" value="1"/>
</dbReference>